<comment type="similarity">
    <text evidence="1">Belongs to the GTP cyclohydrolase I type 2/NIF3 family.</text>
</comment>
<proteinExistence type="inferred from homology"/>
<dbReference type="EMBL" id="JBJIAA010000009">
    <property type="protein sequence ID" value="MFL0251164.1"/>
    <property type="molecule type" value="Genomic_DNA"/>
</dbReference>
<comment type="caution">
    <text evidence="4">The sequence shown here is derived from an EMBL/GenBank/DDBJ whole genome shotgun (WGS) entry which is preliminary data.</text>
</comment>
<dbReference type="InterPro" id="IPR002678">
    <property type="entry name" value="DUF34/NIF3"/>
</dbReference>
<dbReference type="Gene3D" id="3.40.1390.30">
    <property type="entry name" value="NIF3 (NGG1p interacting factor 3)-like"/>
    <property type="match status" value="2"/>
</dbReference>
<sequence>MSFKVKDLCYIIEEFAPKNLKEDYDNVGLMVGNTEAEVNSVLMALDCTLDVIDEAVLKKCNTIVTHHPLLFRRPNSITNETLQGTKILRLAENKINLYSAHTNFDSVQGGLNDIIVELLGFGRGKVIAASYGNDNSGIGRLVELRTPITLENLCLNVKNKLGIKKLRYCGNDNTKIYKVAIINGSGQDFFESSKKLGVQCIITGDTSYHYVSDYNELGMCIIDAGHFGTEWPAVKVAASKLQSALDERKLNIDVYVSNSNVDPYKIK</sequence>
<evidence type="ECO:0000313" key="5">
    <source>
        <dbReference type="Proteomes" id="UP001623592"/>
    </source>
</evidence>
<dbReference type="Proteomes" id="UP001623592">
    <property type="component" value="Unassembled WGS sequence"/>
</dbReference>
<accession>A0ABW8TF81</accession>
<protein>
    <recommendedName>
        <fullName evidence="2">GTP cyclohydrolase 1 type 2 homolog</fullName>
    </recommendedName>
</protein>
<dbReference type="RefSeq" id="WP_406787820.1">
    <property type="nucleotide sequence ID" value="NZ_JBJIAA010000009.1"/>
</dbReference>
<keyword evidence="5" id="KW-1185">Reference proteome</keyword>
<dbReference type="PANTHER" id="PTHR13799">
    <property type="entry name" value="NGG1 INTERACTING FACTOR 3"/>
    <property type="match status" value="1"/>
</dbReference>
<name>A0ABW8TF81_9CLOT</name>
<keyword evidence="3" id="KW-0479">Metal-binding</keyword>
<dbReference type="SUPFAM" id="SSF102705">
    <property type="entry name" value="NIF3 (NGG1p interacting factor 3)-like"/>
    <property type="match status" value="1"/>
</dbReference>
<evidence type="ECO:0000313" key="4">
    <source>
        <dbReference type="EMBL" id="MFL0251164.1"/>
    </source>
</evidence>
<gene>
    <name evidence="4" type="ORF">ACJDT4_12080</name>
</gene>
<evidence type="ECO:0000256" key="3">
    <source>
        <dbReference type="ARBA" id="ARBA00022723"/>
    </source>
</evidence>
<dbReference type="NCBIfam" id="TIGR00486">
    <property type="entry name" value="YbgI_SA1388"/>
    <property type="match status" value="1"/>
</dbReference>
<evidence type="ECO:0000256" key="1">
    <source>
        <dbReference type="ARBA" id="ARBA00006964"/>
    </source>
</evidence>
<dbReference type="PANTHER" id="PTHR13799:SF14">
    <property type="entry name" value="GTP CYCLOHYDROLASE 1 TYPE 2 HOMOLOG"/>
    <property type="match status" value="1"/>
</dbReference>
<reference evidence="4 5" key="1">
    <citation type="submission" date="2024-11" db="EMBL/GenBank/DDBJ databases">
        <authorList>
            <person name="Heng Y.C."/>
            <person name="Lim A.C.H."/>
            <person name="Lee J.K.Y."/>
            <person name="Kittelmann S."/>
        </authorList>
    </citation>
    <scope>NUCLEOTIDE SEQUENCE [LARGE SCALE GENOMIC DNA]</scope>
    <source>
        <strain evidence="4 5">WILCCON 0114</strain>
    </source>
</reference>
<evidence type="ECO:0000256" key="2">
    <source>
        <dbReference type="ARBA" id="ARBA00022112"/>
    </source>
</evidence>
<organism evidence="4 5">
    <name type="scientific">Clostridium neuense</name>
    <dbReference type="NCBI Taxonomy" id="1728934"/>
    <lineage>
        <taxon>Bacteria</taxon>
        <taxon>Bacillati</taxon>
        <taxon>Bacillota</taxon>
        <taxon>Clostridia</taxon>
        <taxon>Eubacteriales</taxon>
        <taxon>Clostridiaceae</taxon>
        <taxon>Clostridium</taxon>
    </lineage>
</organism>
<dbReference type="Pfam" id="PF01784">
    <property type="entry name" value="DUF34_NIF3"/>
    <property type="match status" value="1"/>
</dbReference>
<dbReference type="InterPro" id="IPR036069">
    <property type="entry name" value="DUF34/NIF3_sf"/>
</dbReference>